<evidence type="ECO:0000256" key="14">
    <source>
        <dbReference type="SAM" id="Phobius"/>
    </source>
</evidence>
<evidence type="ECO:0000313" key="16">
    <source>
        <dbReference type="EMBL" id="KAK8177741.1"/>
    </source>
</evidence>
<protein>
    <submittedName>
        <fullName evidence="16">3-beta-hydroxysteroid-Delta(8), Delta(7)-isomerase</fullName>
    </submittedName>
</protein>
<keyword evidence="9 13" id="KW-0472">Membrane</keyword>
<keyword evidence="5" id="KW-0752">Steroid biosynthesis</keyword>
<evidence type="ECO:0000256" key="12">
    <source>
        <dbReference type="ARBA" id="ARBA00023235"/>
    </source>
</evidence>
<keyword evidence="12" id="KW-0413">Isomerase</keyword>
<evidence type="ECO:0000256" key="9">
    <source>
        <dbReference type="ARBA" id="ARBA00023136"/>
    </source>
</evidence>
<evidence type="ECO:0000313" key="17">
    <source>
        <dbReference type="Proteomes" id="UP001456524"/>
    </source>
</evidence>
<keyword evidence="6 13" id="KW-1133">Transmembrane helix</keyword>
<evidence type="ECO:0000256" key="3">
    <source>
        <dbReference type="ARBA" id="ARBA00022516"/>
    </source>
</evidence>
<dbReference type="InterPro" id="IPR033118">
    <property type="entry name" value="EXPERA"/>
</dbReference>
<evidence type="ECO:0000256" key="1">
    <source>
        <dbReference type="ARBA" id="ARBA00004141"/>
    </source>
</evidence>
<accession>A0ABR1Y7W9</accession>
<sequence>MADDGIAKHVASATTAAAAAAASVSETVLEVPLRSNATSTPHPYYPLGVEISGYEGNDWTLPQLLAAATVGCVFIFGVAAAAATKRRPEMSKTELATVLWFVLCGCLHIFFEGFFVTNFETIGGSKHVFGQLWKEYSLSDSRYLTQNTFVLCIESITVVIWGPLSIATACFIATEHPLRHPFQVIVSLGHLYGDVLYYGTTVVDHALLGVSYSRPEPYYFWLYFVFMNAFWIVIPGVLIYNSVEACARAFKALAKMERSLRAVSEVTKKKEL</sequence>
<name>A0ABR1Y7W9_9PEZI</name>
<feature type="transmembrane region" description="Helical" evidence="14">
    <location>
        <begin position="218"/>
        <end position="240"/>
    </location>
</feature>
<feature type="transmembrane region" description="Helical" evidence="14">
    <location>
        <begin position="64"/>
        <end position="83"/>
    </location>
</feature>
<comment type="caution">
    <text evidence="16">The sequence shown here is derived from an EMBL/GenBank/DDBJ whole genome shotgun (WGS) entry which is preliminary data.</text>
</comment>
<dbReference type="PROSITE" id="PS51751">
    <property type="entry name" value="EXPERA"/>
    <property type="match status" value="1"/>
</dbReference>
<evidence type="ECO:0000256" key="13">
    <source>
        <dbReference type="PROSITE-ProRule" id="PRU01087"/>
    </source>
</evidence>
<evidence type="ECO:0000256" key="2">
    <source>
        <dbReference type="ARBA" id="ARBA00008337"/>
    </source>
</evidence>
<proteinExistence type="inferred from homology"/>
<evidence type="ECO:0000256" key="4">
    <source>
        <dbReference type="ARBA" id="ARBA00022692"/>
    </source>
</evidence>
<evidence type="ECO:0000256" key="11">
    <source>
        <dbReference type="ARBA" id="ARBA00023221"/>
    </source>
</evidence>
<evidence type="ECO:0000256" key="5">
    <source>
        <dbReference type="ARBA" id="ARBA00022955"/>
    </source>
</evidence>
<keyword evidence="7" id="KW-0756">Sterol biosynthesis</keyword>
<keyword evidence="10" id="KW-1207">Sterol metabolism</keyword>
<dbReference type="InterPro" id="IPR007905">
    <property type="entry name" value="EBP"/>
</dbReference>
<keyword evidence="8" id="KW-0443">Lipid metabolism</keyword>
<dbReference type="PANTHER" id="PTHR14207:SF0">
    <property type="entry name" value="3-BETA-HYDROXYSTEROID-DELTA(8),DELTA(7)-ISOMERASE"/>
    <property type="match status" value="1"/>
</dbReference>
<keyword evidence="4 13" id="KW-0812">Transmembrane</keyword>
<reference evidence="16 17" key="1">
    <citation type="journal article" date="2022" name="G3 (Bethesda)">
        <title>Enemy or ally: a genomic approach to elucidate the lifestyle of Phyllosticta citrichinaensis.</title>
        <authorList>
            <person name="Buijs V.A."/>
            <person name="Groenewald J.Z."/>
            <person name="Haridas S."/>
            <person name="LaButti K.M."/>
            <person name="Lipzen A."/>
            <person name="Martin F.M."/>
            <person name="Barry K."/>
            <person name="Grigoriev I.V."/>
            <person name="Crous P.W."/>
            <person name="Seidl M.F."/>
        </authorList>
    </citation>
    <scope>NUCLEOTIDE SEQUENCE [LARGE SCALE GENOMIC DNA]</scope>
    <source>
        <strain evidence="16 17">CBS 129764</strain>
    </source>
</reference>
<evidence type="ECO:0000256" key="8">
    <source>
        <dbReference type="ARBA" id="ARBA00023098"/>
    </source>
</evidence>
<dbReference type="EMBL" id="JBBWUH010000001">
    <property type="protein sequence ID" value="KAK8177741.1"/>
    <property type="molecule type" value="Genomic_DNA"/>
</dbReference>
<evidence type="ECO:0000259" key="15">
    <source>
        <dbReference type="PROSITE" id="PS51751"/>
    </source>
</evidence>
<comment type="subcellular location">
    <subcellularLocation>
        <location evidence="1">Membrane</location>
        <topology evidence="1">Multi-pass membrane protein</topology>
    </subcellularLocation>
</comment>
<dbReference type="PANTHER" id="PTHR14207">
    <property type="entry name" value="STEROL ISOMERASE"/>
    <property type="match status" value="1"/>
</dbReference>
<dbReference type="Proteomes" id="UP001456524">
    <property type="component" value="Unassembled WGS sequence"/>
</dbReference>
<feature type="transmembrane region" description="Helical" evidence="14">
    <location>
        <begin position="148"/>
        <end position="174"/>
    </location>
</feature>
<keyword evidence="11" id="KW-0753">Steroid metabolism</keyword>
<keyword evidence="17" id="KW-1185">Reference proteome</keyword>
<feature type="transmembrane region" description="Helical" evidence="14">
    <location>
        <begin position="95"/>
        <end position="116"/>
    </location>
</feature>
<dbReference type="Pfam" id="PF05241">
    <property type="entry name" value="EBP"/>
    <property type="match status" value="1"/>
</dbReference>
<organism evidence="16 17">
    <name type="scientific">Phyllosticta citrichinensis</name>
    <dbReference type="NCBI Taxonomy" id="1130410"/>
    <lineage>
        <taxon>Eukaryota</taxon>
        <taxon>Fungi</taxon>
        <taxon>Dikarya</taxon>
        <taxon>Ascomycota</taxon>
        <taxon>Pezizomycotina</taxon>
        <taxon>Dothideomycetes</taxon>
        <taxon>Dothideomycetes incertae sedis</taxon>
        <taxon>Botryosphaeriales</taxon>
        <taxon>Phyllostictaceae</taxon>
        <taxon>Phyllosticta</taxon>
    </lineage>
</organism>
<feature type="domain" description="EXPERA" evidence="15">
    <location>
        <begin position="93"/>
        <end position="239"/>
    </location>
</feature>
<comment type="similarity">
    <text evidence="2">Belongs to the EBP family.</text>
</comment>
<gene>
    <name evidence="16" type="ORF">IWX90DRAFT_463643</name>
</gene>
<evidence type="ECO:0000256" key="6">
    <source>
        <dbReference type="ARBA" id="ARBA00022989"/>
    </source>
</evidence>
<evidence type="ECO:0000256" key="7">
    <source>
        <dbReference type="ARBA" id="ARBA00023011"/>
    </source>
</evidence>
<evidence type="ECO:0000256" key="10">
    <source>
        <dbReference type="ARBA" id="ARBA00023166"/>
    </source>
</evidence>
<keyword evidence="3" id="KW-0444">Lipid biosynthesis</keyword>